<evidence type="ECO:0000256" key="7">
    <source>
        <dbReference type="ARBA" id="ARBA00023137"/>
    </source>
</evidence>
<name>A0A9D1JRG5_9FIRM</name>
<dbReference type="Gene3D" id="3.40.50.300">
    <property type="entry name" value="P-loop containing nucleotide triphosphate hydrolases"/>
    <property type="match status" value="1"/>
</dbReference>
<dbReference type="PANTHER" id="PTHR32309:SF13">
    <property type="entry name" value="FERRIC ENTEROBACTIN TRANSPORT PROTEIN FEPE"/>
    <property type="match status" value="1"/>
</dbReference>
<dbReference type="GO" id="GO:0004715">
    <property type="term" value="F:non-membrane spanning protein tyrosine kinase activity"/>
    <property type="evidence" value="ECO:0007669"/>
    <property type="project" value="UniProtKB-EC"/>
</dbReference>
<dbReference type="InterPro" id="IPR025669">
    <property type="entry name" value="AAA_dom"/>
</dbReference>
<evidence type="ECO:0000256" key="8">
    <source>
        <dbReference type="ARBA" id="ARBA00051245"/>
    </source>
</evidence>
<accession>A0A9D1JRG5</accession>
<organism evidence="10 11">
    <name type="scientific">Candidatus Scybalocola faecigallinarum</name>
    <dbReference type="NCBI Taxonomy" id="2840941"/>
    <lineage>
        <taxon>Bacteria</taxon>
        <taxon>Bacillati</taxon>
        <taxon>Bacillota</taxon>
        <taxon>Clostridia</taxon>
        <taxon>Lachnospirales</taxon>
        <taxon>Lachnospiraceae</taxon>
        <taxon>Lachnospiraceae incertae sedis</taxon>
        <taxon>Candidatus Scybalocola (ex Gilroy et al. 2021)</taxon>
    </lineage>
</organism>
<dbReference type="GO" id="GO:0005886">
    <property type="term" value="C:plasma membrane"/>
    <property type="evidence" value="ECO:0007669"/>
    <property type="project" value="TreeGrafter"/>
</dbReference>
<sequence>MESITINKVDHLDFYKSEAYKTLRTNIQFSGDDIKAIALTSCTPGEGKSTISFNLAIDMARSGKRVVYIDTDLRRTALVGRYRIQGANKGLTHFLTNQCGINDCIYSTNIPNLHMITAGPTPPNPSELLGNKYFQQMMVALRRVFDYIILDTPPLGSVIDSAIVARECDGAILIIKANTIDYRFAAKVKDQLEKSGCRILGAILSMVPVKKKGYYSKYYNSYYGKDYLSDYAVNKKKR</sequence>
<comment type="catalytic activity">
    <reaction evidence="8">
        <text>L-tyrosyl-[protein] + ATP = O-phospho-L-tyrosyl-[protein] + ADP + H(+)</text>
        <dbReference type="Rhea" id="RHEA:10596"/>
        <dbReference type="Rhea" id="RHEA-COMP:10136"/>
        <dbReference type="Rhea" id="RHEA-COMP:20101"/>
        <dbReference type="ChEBI" id="CHEBI:15378"/>
        <dbReference type="ChEBI" id="CHEBI:30616"/>
        <dbReference type="ChEBI" id="CHEBI:46858"/>
        <dbReference type="ChEBI" id="CHEBI:61978"/>
        <dbReference type="ChEBI" id="CHEBI:456216"/>
        <dbReference type="EC" id="2.7.10.2"/>
    </reaction>
</comment>
<keyword evidence="7" id="KW-0829">Tyrosine-protein kinase</keyword>
<evidence type="ECO:0000256" key="6">
    <source>
        <dbReference type="ARBA" id="ARBA00022840"/>
    </source>
</evidence>
<gene>
    <name evidence="10" type="ORF">IAB46_11625</name>
</gene>
<evidence type="ECO:0000313" key="11">
    <source>
        <dbReference type="Proteomes" id="UP000823927"/>
    </source>
</evidence>
<reference evidence="10" key="2">
    <citation type="journal article" date="2021" name="PeerJ">
        <title>Extensive microbial diversity within the chicken gut microbiome revealed by metagenomics and culture.</title>
        <authorList>
            <person name="Gilroy R."/>
            <person name="Ravi A."/>
            <person name="Getino M."/>
            <person name="Pursley I."/>
            <person name="Horton D.L."/>
            <person name="Alikhan N.F."/>
            <person name="Baker D."/>
            <person name="Gharbi K."/>
            <person name="Hall N."/>
            <person name="Watson M."/>
            <person name="Adriaenssens E.M."/>
            <person name="Foster-Nyarko E."/>
            <person name="Jarju S."/>
            <person name="Secka A."/>
            <person name="Antonio M."/>
            <person name="Oren A."/>
            <person name="Chaudhuri R.R."/>
            <person name="La Ragione R."/>
            <person name="Hildebrand F."/>
            <person name="Pallen M.J."/>
        </authorList>
    </citation>
    <scope>NUCLEOTIDE SEQUENCE</scope>
    <source>
        <strain evidence="10">CHK178-757</strain>
    </source>
</reference>
<dbReference type="Pfam" id="PF13614">
    <property type="entry name" value="AAA_31"/>
    <property type="match status" value="1"/>
</dbReference>
<feature type="domain" description="AAA" evidence="9">
    <location>
        <begin position="35"/>
        <end position="164"/>
    </location>
</feature>
<comment type="similarity">
    <text evidence="1">Belongs to the CpsD/CapB family.</text>
</comment>
<comment type="caution">
    <text evidence="10">The sequence shown here is derived from an EMBL/GenBank/DDBJ whole genome shotgun (WGS) entry which is preliminary data.</text>
</comment>
<dbReference type="Proteomes" id="UP000823927">
    <property type="component" value="Unassembled WGS sequence"/>
</dbReference>
<evidence type="ECO:0000256" key="3">
    <source>
        <dbReference type="ARBA" id="ARBA00022679"/>
    </source>
</evidence>
<evidence type="ECO:0000313" key="10">
    <source>
        <dbReference type="EMBL" id="HIS48178.1"/>
    </source>
</evidence>
<dbReference type="AlphaFoldDB" id="A0A9D1JRG5"/>
<dbReference type="GO" id="GO:0005524">
    <property type="term" value="F:ATP binding"/>
    <property type="evidence" value="ECO:0007669"/>
    <property type="project" value="UniProtKB-KW"/>
</dbReference>
<keyword evidence="6" id="KW-0067">ATP-binding</keyword>
<dbReference type="EC" id="2.7.10.2" evidence="2"/>
<dbReference type="CDD" id="cd05387">
    <property type="entry name" value="BY-kinase"/>
    <property type="match status" value="1"/>
</dbReference>
<dbReference type="InterPro" id="IPR027417">
    <property type="entry name" value="P-loop_NTPase"/>
</dbReference>
<evidence type="ECO:0000256" key="5">
    <source>
        <dbReference type="ARBA" id="ARBA00022777"/>
    </source>
</evidence>
<proteinExistence type="inferred from homology"/>
<dbReference type="PANTHER" id="PTHR32309">
    <property type="entry name" value="TYROSINE-PROTEIN KINASE"/>
    <property type="match status" value="1"/>
</dbReference>
<evidence type="ECO:0000256" key="4">
    <source>
        <dbReference type="ARBA" id="ARBA00022741"/>
    </source>
</evidence>
<dbReference type="NCBIfam" id="TIGR01007">
    <property type="entry name" value="eps_fam"/>
    <property type="match status" value="1"/>
</dbReference>
<dbReference type="InterPro" id="IPR050445">
    <property type="entry name" value="Bact_polysacc_biosynth/exp"/>
</dbReference>
<evidence type="ECO:0000259" key="9">
    <source>
        <dbReference type="Pfam" id="PF13614"/>
    </source>
</evidence>
<evidence type="ECO:0000256" key="1">
    <source>
        <dbReference type="ARBA" id="ARBA00007316"/>
    </source>
</evidence>
<evidence type="ECO:0000256" key="2">
    <source>
        <dbReference type="ARBA" id="ARBA00011903"/>
    </source>
</evidence>
<reference evidence="10" key="1">
    <citation type="submission" date="2020-10" db="EMBL/GenBank/DDBJ databases">
        <authorList>
            <person name="Gilroy R."/>
        </authorList>
    </citation>
    <scope>NUCLEOTIDE SEQUENCE</scope>
    <source>
        <strain evidence="10">CHK178-757</strain>
    </source>
</reference>
<keyword evidence="5" id="KW-0418">Kinase</keyword>
<keyword evidence="4" id="KW-0547">Nucleotide-binding</keyword>
<dbReference type="InterPro" id="IPR005702">
    <property type="entry name" value="Wzc-like_C"/>
</dbReference>
<keyword evidence="3 10" id="KW-0808">Transferase</keyword>
<protein>
    <recommendedName>
        <fullName evidence="2">non-specific protein-tyrosine kinase</fullName>
        <ecNumber evidence="2">2.7.10.2</ecNumber>
    </recommendedName>
</protein>
<dbReference type="SUPFAM" id="SSF52540">
    <property type="entry name" value="P-loop containing nucleoside triphosphate hydrolases"/>
    <property type="match status" value="1"/>
</dbReference>
<dbReference type="EMBL" id="DVIT01000045">
    <property type="protein sequence ID" value="HIS48178.1"/>
    <property type="molecule type" value="Genomic_DNA"/>
</dbReference>